<keyword evidence="2" id="KW-1185">Reference proteome</keyword>
<protein>
    <submittedName>
        <fullName evidence="1">Uncharacterized protein</fullName>
    </submittedName>
</protein>
<reference evidence="1" key="1">
    <citation type="submission" date="2023-03" db="EMBL/GenBank/DDBJ databases">
        <title>Multiphase analysis and comparison of six strains from genera Psychromarinibacter, Lutimaribacter, and Maritimibacter, including a novel species: Psychromarinibacter sediminicola sp. nov.</title>
        <authorList>
            <person name="Wang Y.-H."/>
            <person name="Ye M.-Q."/>
            <person name="Du Z.-J."/>
        </authorList>
    </citation>
    <scope>NUCLEOTIDE SEQUENCE</scope>
    <source>
        <strain evidence="1">C21-152</strain>
    </source>
</reference>
<evidence type="ECO:0000313" key="2">
    <source>
        <dbReference type="Proteomes" id="UP001220964"/>
    </source>
</evidence>
<comment type="caution">
    <text evidence="1">The sequence shown here is derived from an EMBL/GenBank/DDBJ whole genome shotgun (WGS) entry which is preliminary data.</text>
</comment>
<dbReference type="AlphaFoldDB" id="A0AAE3NXR2"/>
<organism evidence="1 2">
    <name type="scientific">Psychromarinibacter sediminicola</name>
    <dbReference type="NCBI Taxonomy" id="3033385"/>
    <lineage>
        <taxon>Bacteria</taxon>
        <taxon>Pseudomonadati</taxon>
        <taxon>Pseudomonadota</taxon>
        <taxon>Alphaproteobacteria</taxon>
        <taxon>Rhodobacterales</taxon>
        <taxon>Paracoccaceae</taxon>
        <taxon>Psychromarinibacter</taxon>
    </lineage>
</organism>
<sequence>MPISADIETLGRRLADTHHGTWREDVAEAMTYALSRTAWWEDWGHLYPDGTSIEEAEKNLHAALVVANM</sequence>
<gene>
    <name evidence="1" type="ORF">P1J78_22830</name>
</gene>
<accession>A0AAE3NXR2</accession>
<evidence type="ECO:0000313" key="1">
    <source>
        <dbReference type="EMBL" id="MDF0603569.1"/>
    </source>
</evidence>
<dbReference type="Proteomes" id="UP001220964">
    <property type="component" value="Unassembled WGS sequence"/>
</dbReference>
<proteinExistence type="predicted"/>
<dbReference type="RefSeq" id="WP_275569686.1">
    <property type="nucleotide sequence ID" value="NZ_JARGYC010000105.1"/>
</dbReference>
<dbReference type="EMBL" id="JARGYC010000105">
    <property type="protein sequence ID" value="MDF0603569.1"/>
    <property type="molecule type" value="Genomic_DNA"/>
</dbReference>
<name>A0AAE3NXR2_9RHOB</name>